<evidence type="ECO:0000313" key="3">
    <source>
        <dbReference type="Proteomes" id="UP000253370"/>
    </source>
</evidence>
<sequence>MADRREPTEHDRRIARQGRVIALVVAAAGLAALLAPWITAQAGLSVRHEMLIYLAAMGAFLWAFVAAIGLWRQRTR</sequence>
<name>A0A365UCC1_9RHOB</name>
<keyword evidence="1" id="KW-0812">Transmembrane</keyword>
<dbReference type="Proteomes" id="UP000253370">
    <property type="component" value="Unassembled WGS sequence"/>
</dbReference>
<proteinExistence type="predicted"/>
<feature type="transmembrane region" description="Helical" evidence="1">
    <location>
        <begin position="50"/>
        <end position="71"/>
    </location>
</feature>
<dbReference type="AlphaFoldDB" id="A0A365UCC1"/>
<gene>
    <name evidence="2" type="ORF">DRV85_02685</name>
</gene>
<organism evidence="2 3">
    <name type="scientific">Rhodosalinus halophilus</name>
    <dbReference type="NCBI Taxonomy" id="2259333"/>
    <lineage>
        <taxon>Bacteria</taxon>
        <taxon>Pseudomonadati</taxon>
        <taxon>Pseudomonadota</taxon>
        <taxon>Alphaproteobacteria</taxon>
        <taxon>Rhodobacterales</taxon>
        <taxon>Paracoccaceae</taxon>
        <taxon>Rhodosalinus</taxon>
    </lineage>
</organism>
<feature type="transmembrane region" description="Helical" evidence="1">
    <location>
        <begin position="20"/>
        <end position="38"/>
    </location>
</feature>
<comment type="caution">
    <text evidence="2">The sequence shown here is derived from an EMBL/GenBank/DDBJ whole genome shotgun (WGS) entry which is preliminary data.</text>
</comment>
<dbReference type="InterPro" id="IPR020308">
    <property type="entry name" value="Uncharacterised_Ynq1"/>
</dbReference>
<keyword evidence="1" id="KW-0472">Membrane</keyword>
<evidence type="ECO:0000256" key="1">
    <source>
        <dbReference type="SAM" id="Phobius"/>
    </source>
</evidence>
<keyword evidence="1" id="KW-1133">Transmembrane helix</keyword>
<reference evidence="2 3" key="1">
    <citation type="submission" date="2018-07" db="EMBL/GenBank/DDBJ databases">
        <title>Rhodosalinus sp. strain E84T genomic sequence and assembly.</title>
        <authorList>
            <person name="Liu Z.-W."/>
            <person name="Lu D.-C."/>
        </authorList>
    </citation>
    <scope>NUCLEOTIDE SEQUENCE [LARGE SCALE GENOMIC DNA]</scope>
    <source>
        <strain evidence="2 3">E84</strain>
    </source>
</reference>
<keyword evidence="3" id="KW-1185">Reference proteome</keyword>
<dbReference type="Pfam" id="PF17272">
    <property type="entry name" value="DUF5337"/>
    <property type="match status" value="1"/>
</dbReference>
<evidence type="ECO:0000313" key="2">
    <source>
        <dbReference type="EMBL" id="RBI87049.1"/>
    </source>
</evidence>
<dbReference type="RefSeq" id="WP_113287897.1">
    <property type="nucleotide sequence ID" value="NZ_QNTQ01000002.1"/>
</dbReference>
<protein>
    <submittedName>
        <fullName evidence="2">Uncharacterized protein</fullName>
    </submittedName>
</protein>
<dbReference type="OrthoDB" id="7658896at2"/>
<accession>A0A365UCC1</accession>
<dbReference type="EMBL" id="QNTQ01000002">
    <property type="protein sequence ID" value="RBI87049.1"/>
    <property type="molecule type" value="Genomic_DNA"/>
</dbReference>